<evidence type="ECO:0000256" key="1">
    <source>
        <dbReference type="SAM" id="MobiDB-lite"/>
    </source>
</evidence>
<keyword evidence="2" id="KW-0812">Transmembrane</keyword>
<dbReference type="AlphaFoldDB" id="A0A7R7DUJ7"/>
<feature type="transmembrane region" description="Helical" evidence="2">
    <location>
        <begin position="70"/>
        <end position="93"/>
    </location>
</feature>
<feature type="region of interest" description="Disordered" evidence="1">
    <location>
        <begin position="1"/>
        <end position="29"/>
    </location>
</feature>
<dbReference type="RefSeq" id="WP_203964190.1">
    <property type="nucleotide sequence ID" value="NZ_AP023355.1"/>
</dbReference>
<reference evidence="3 4" key="1">
    <citation type="submission" date="2020-08" db="EMBL/GenBank/DDBJ databases">
        <title>Whole genome shotgun sequence of Actinocatenispora thailandica NBRC 105041.</title>
        <authorList>
            <person name="Komaki H."/>
            <person name="Tamura T."/>
        </authorList>
    </citation>
    <scope>NUCLEOTIDE SEQUENCE [LARGE SCALE GENOMIC DNA]</scope>
    <source>
        <strain evidence="3 4">NBRC 105041</strain>
    </source>
</reference>
<evidence type="ECO:0000313" key="4">
    <source>
        <dbReference type="Proteomes" id="UP000611640"/>
    </source>
</evidence>
<evidence type="ECO:0000313" key="3">
    <source>
        <dbReference type="EMBL" id="BCJ38097.1"/>
    </source>
</evidence>
<organism evidence="3 4">
    <name type="scientific">Actinocatenispora thailandica</name>
    <dbReference type="NCBI Taxonomy" id="227318"/>
    <lineage>
        <taxon>Bacteria</taxon>
        <taxon>Bacillati</taxon>
        <taxon>Actinomycetota</taxon>
        <taxon>Actinomycetes</taxon>
        <taxon>Micromonosporales</taxon>
        <taxon>Micromonosporaceae</taxon>
        <taxon>Actinocatenispora</taxon>
    </lineage>
</organism>
<evidence type="ECO:0000256" key="2">
    <source>
        <dbReference type="SAM" id="Phobius"/>
    </source>
</evidence>
<protein>
    <submittedName>
        <fullName evidence="3">Uncharacterized protein</fullName>
    </submittedName>
</protein>
<keyword evidence="4" id="KW-1185">Reference proteome</keyword>
<sequence length="245" mass="25325">MSGQLGDDDGGRRSPDPDGLPGFPPEWGRIVIPDDAAELDREATKVRRELRREALLHRHGLRPGRRMQHLMLPLVLLTMAVLVATTSLFAALFPQGRRGGTTPSSKATAVQTGAPLPDLTLAAASGRSVSLRGVHPAVVLVLRHCACGSLISGTAQAAGSHVRVLVVGATTPPTLPALPAGSRVTAVRDSGGQLAEAVAAGQHRTKLADKTATALLVDQHGALTATVATTVDPTDFAERVPALAG</sequence>
<name>A0A7R7DUJ7_9ACTN</name>
<dbReference type="KEGG" id="atl:Athai_56000"/>
<dbReference type="Proteomes" id="UP000611640">
    <property type="component" value="Chromosome"/>
</dbReference>
<gene>
    <name evidence="3" type="ORF">Athai_56000</name>
</gene>
<keyword evidence="2" id="KW-1133">Transmembrane helix</keyword>
<keyword evidence="2" id="KW-0472">Membrane</keyword>
<dbReference type="EMBL" id="AP023355">
    <property type="protein sequence ID" value="BCJ38097.1"/>
    <property type="molecule type" value="Genomic_DNA"/>
</dbReference>
<accession>A0A7R7DUJ7</accession>
<proteinExistence type="predicted"/>